<keyword evidence="5 9" id="KW-0312">Gluconeogenesis</keyword>
<dbReference type="EC" id="5.3.1.1" evidence="3 9"/>
<dbReference type="InterPro" id="IPR013785">
    <property type="entry name" value="Aldolase_TIM"/>
</dbReference>
<reference evidence="11" key="1">
    <citation type="submission" date="2020-08" db="EMBL/GenBank/DDBJ databases">
        <title>Genome public.</title>
        <authorList>
            <person name="Liu C."/>
            <person name="Sun Q."/>
        </authorList>
    </citation>
    <scope>NUCLEOTIDE SEQUENCE</scope>
    <source>
        <strain evidence="11">NSJ-31</strain>
    </source>
</reference>
<dbReference type="GO" id="GO:0004807">
    <property type="term" value="F:triose-phosphate isomerase activity"/>
    <property type="evidence" value="ECO:0007669"/>
    <property type="project" value="UniProtKB-UniRule"/>
</dbReference>
<sequence length="255" mass="27030">MNKALRKAVIAGNWKMNKTRPEAKALIEELKPLVADAGCDVVICVPYTNLETALELTKGTNIGVGAENCHWAKSGAFTGEISADMLAEMGVQYVVIGHSERRQYFGETDVTVNKRVRAALDAGLTVILCVGELLEQREQGVTEEIVGMQTKIALQGVSEKELKKIIIAYEPVWAIGTGKTATADQADEVNGCIRGVIAKLYGKAAADAVTVQYGGSMNAGNAEELLNKEHVDGGLIGGASLKAPDFAAIVKAASR</sequence>
<dbReference type="InterPro" id="IPR022896">
    <property type="entry name" value="TrioseP_Isoase_bac/euk"/>
</dbReference>
<comment type="pathway">
    <text evidence="9 10">Carbohydrate biosynthesis; gluconeogenesis.</text>
</comment>
<protein>
    <recommendedName>
        <fullName evidence="4 9">Triosephosphate isomerase</fullName>
        <shortName evidence="9">TIM</shortName>
        <shortName evidence="9">TPI</shortName>
        <ecNumber evidence="3 9">5.3.1.1</ecNumber>
    </recommendedName>
    <alternativeName>
        <fullName evidence="9">Triose-phosphate isomerase</fullName>
    </alternativeName>
</protein>
<evidence type="ECO:0000256" key="2">
    <source>
        <dbReference type="ARBA" id="ARBA00007422"/>
    </source>
</evidence>
<comment type="catalytic activity">
    <reaction evidence="9 10">
        <text>D-glyceraldehyde 3-phosphate = dihydroxyacetone phosphate</text>
        <dbReference type="Rhea" id="RHEA:18585"/>
        <dbReference type="ChEBI" id="CHEBI:57642"/>
        <dbReference type="ChEBI" id="CHEBI:59776"/>
        <dbReference type="EC" id="5.3.1.1"/>
    </reaction>
</comment>
<dbReference type="Proteomes" id="UP000653127">
    <property type="component" value="Unassembled WGS sequence"/>
</dbReference>
<dbReference type="PANTHER" id="PTHR21139:SF42">
    <property type="entry name" value="TRIOSEPHOSPHATE ISOMERASE"/>
    <property type="match status" value="1"/>
</dbReference>
<comment type="subcellular location">
    <subcellularLocation>
        <location evidence="9 10">Cytoplasm</location>
    </subcellularLocation>
</comment>
<dbReference type="GO" id="GO:0006096">
    <property type="term" value="P:glycolytic process"/>
    <property type="evidence" value="ECO:0007669"/>
    <property type="project" value="UniProtKB-UniRule"/>
</dbReference>
<feature type="active site" description="Proton acceptor" evidence="9">
    <location>
        <position position="170"/>
    </location>
</feature>
<gene>
    <name evidence="9" type="primary">tpiA</name>
    <name evidence="11" type="ORF">H8711_09750</name>
</gene>
<dbReference type="InterPro" id="IPR000652">
    <property type="entry name" value="Triosephosphate_isomerase"/>
</dbReference>
<name>A0A926DZX3_9FIRM</name>
<evidence type="ECO:0000256" key="9">
    <source>
        <dbReference type="HAMAP-Rule" id="MF_00147"/>
    </source>
</evidence>
<evidence type="ECO:0000256" key="6">
    <source>
        <dbReference type="ARBA" id="ARBA00022490"/>
    </source>
</evidence>
<keyword evidence="12" id="KW-1185">Reference proteome</keyword>
<dbReference type="PANTHER" id="PTHR21139">
    <property type="entry name" value="TRIOSEPHOSPHATE ISOMERASE"/>
    <property type="match status" value="1"/>
</dbReference>
<dbReference type="InterPro" id="IPR035990">
    <property type="entry name" value="TIM_sf"/>
</dbReference>
<evidence type="ECO:0000256" key="10">
    <source>
        <dbReference type="RuleBase" id="RU363013"/>
    </source>
</evidence>
<organism evidence="11 12">
    <name type="scientific">Ligaoa zhengdingensis</name>
    <dbReference type="NCBI Taxonomy" id="2763658"/>
    <lineage>
        <taxon>Bacteria</taxon>
        <taxon>Bacillati</taxon>
        <taxon>Bacillota</taxon>
        <taxon>Clostridia</taxon>
        <taxon>Eubacteriales</taxon>
        <taxon>Oscillospiraceae</taxon>
        <taxon>Ligaoa</taxon>
    </lineage>
</organism>
<feature type="binding site" evidence="9">
    <location>
        <begin position="13"/>
        <end position="15"/>
    </location>
    <ligand>
        <name>substrate</name>
    </ligand>
</feature>
<evidence type="ECO:0000256" key="7">
    <source>
        <dbReference type="ARBA" id="ARBA00023152"/>
    </source>
</evidence>
<comment type="subunit">
    <text evidence="9 10">Homodimer.</text>
</comment>
<evidence type="ECO:0000313" key="11">
    <source>
        <dbReference type="EMBL" id="MBC8547211.1"/>
    </source>
</evidence>
<dbReference type="HAMAP" id="MF_00147_B">
    <property type="entry name" value="TIM_B"/>
    <property type="match status" value="1"/>
</dbReference>
<feature type="binding site" evidence="9">
    <location>
        <position position="216"/>
    </location>
    <ligand>
        <name>substrate</name>
    </ligand>
</feature>
<dbReference type="InterPro" id="IPR020861">
    <property type="entry name" value="Triosephosphate_isomerase_AS"/>
</dbReference>
<feature type="binding site" evidence="9">
    <location>
        <position position="176"/>
    </location>
    <ligand>
        <name>substrate</name>
    </ligand>
</feature>
<dbReference type="CDD" id="cd00311">
    <property type="entry name" value="TIM"/>
    <property type="match status" value="1"/>
</dbReference>
<evidence type="ECO:0000313" key="12">
    <source>
        <dbReference type="Proteomes" id="UP000653127"/>
    </source>
</evidence>
<comment type="caution">
    <text evidence="11">The sequence shown here is derived from an EMBL/GenBank/DDBJ whole genome shotgun (WGS) entry which is preliminary data.</text>
</comment>
<dbReference type="FunFam" id="3.20.20.70:FF:000016">
    <property type="entry name" value="Triosephosphate isomerase"/>
    <property type="match status" value="1"/>
</dbReference>
<dbReference type="GO" id="GO:0046166">
    <property type="term" value="P:glyceraldehyde-3-phosphate biosynthetic process"/>
    <property type="evidence" value="ECO:0007669"/>
    <property type="project" value="TreeGrafter"/>
</dbReference>
<keyword evidence="7 9" id="KW-0324">Glycolysis</keyword>
<dbReference type="SUPFAM" id="SSF51351">
    <property type="entry name" value="Triosephosphate isomerase (TIM)"/>
    <property type="match status" value="1"/>
</dbReference>
<dbReference type="GO" id="GO:0006094">
    <property type="term" value="P:gluconeogenesis"/>
    <property type="evidence" value="ECO:0007669"/>
    <property type="project" value="UniProtKB-UniRule"/>
</dbReference>
<keyword evidence="8 9" id="KW-0413">Isomerase</keyword>
<dbReference type="PROSITE" id="PS51440">
    <property type="entry name" value="TIM_2"/>
    <property type="match status" value="1"/>
</dbReference>
<comment type="similarity">
    <text evidence="2 9 10">Belongs to the triosephosphate isomerase family.</text>
</comment>
<dbReference type="RefSeq" id="WP_249283284.1">
    <property type="nucleotide sequence ID" value="NZ_JACRST010000015.1"/>
</dbReference>
<dbReference type="GO" id="GO:0005829">
    <property type="term" value="C:cytosol"/>
    <property type="evidence" value="ECO:0007669"/>
    <property type="project" value="TreeGrafter"/>
</dbReference>
<comment type="function">
    <text evidence="9">Involved in the gluconeogenesis. Catalyzes stereospecifically the conversion of dihydroxyacetone phosphate (DHAP) to D-glyceraldehyde-3-phosphate (G3P).</text>
</comment>
<dbReference type="AlphaFoldDB" id="A0A926DZX3"/>
<dbReference type="EMBL" id="JACRST010000015">
    <property type="protein sequence ID" value="MBC8547211.1"/>
    <property type="molecule type" value="Genomic_DNA"/>
</dbReference>
<dbReference type="PROSITE" id="PS00171">
    <property type="entry name" value="TIM_1"/>
    <property type="match status" value="1"/>
</dbReference>
<dbReference type="Gene3D" id="3.20.20.70">
    <property type="entry name" value="Aldolase class I"/>
    <property type="match status" value="1"/>
</dbReference>
<evidence type="ECO:0000256" key="8">
    <source>
        <dbReference type="ARBA" id="ARBA00023235"/>
    </source>
</evidence>
<dbReference type="GO" id="GO:0019563">
    <property type="term" value="P:glycerol catabolic process"/>
    <property type="evidence" value="ECO:0007669"/>
    <property type="project" value="TreeGrafter"/>
</dbReference>
<evidence type="ECO:0000256" key="4">
    <source>
        <dbReference type="ARBA" id="ARBA00019397"/>
    </source>
</evidence>
<evidence type="ECO:0000256" key="3">
    <source>
        <dbReference type="ARBA" id="ARBA00011940"/>
    </source>
</evidence>
<dbReference type="Pfam" id="PF00121">
    <property type="entry name" value="TIM"/>
    <property type="match status" value="1"/>
</dbReference>
<comment type="pathway">
    <text evidence="1 9 10">Carbohydrate degradation; glycolysis; D-glyceraldehyde 3-phosphate from glycerone phosphate: step 1/1.</text>
</comment>
<feature type="binding site" evidence="9">
    <location>
        <begin position="237"/>
        <end position="238"/>
    </location>
    <ligand>
        <name>substrate</name>
    </ligand>
</feature>
<evidence type="ECO:0000256" key="1">
    <source>
        <dbReference type="ARBA" id="ARBA00004680"/>
    </source>
</evidence>
<keyword evidence="6 9" id="KW-0963">Cytoplasm</keyword>
<accession>A0A926DZX3</accession>
<feature type="active site" description="Electrophile" evidence="9">
    <location>
        <position position="98"/>
    </location>
</feature>
<dbReference type="NCBIfam" id="TIGR00419">
    <property type="entry name" value="tim"/>
    <property type="match status" value="1"/>
</dbReference>
<evidence type="ECO:0000256" key="5">
    <source>
        <dbReference type="ARBA" id="ARBA00022432"/>
    </source>
</evidence>
<proteinExistence type="inferred from homology"/>